<keyword evidence="6 8" id="KW-0408">Iron</keyword>
<keyword evidence="7 9" id="KW-0503">Monooxygenase</keyword>
<evidence type="ECO:0000313" key="11">
    <source>
        <dbReference type="Proteomes" id="UP000250266"/>
    </source>
</evidence>
<dbReference type="Pfam" id="PF00067">
    <property type="entry name" value="p450"/>
    <property type="match status" value="1"/>
</dbReference>
<organism evidence="10 11">
    <name type="scientific">Lepidopterella palustris CBS 459.81</name>
    <dbReference type="NCBI Taxonomy" id="1314670"/>
    <lineage>
        <taxon>Eukaryota</taxon>
        <taxon>Fungi</taxon>
        <taxon>Dikarya</taxon>
        <taxon>Ascomycota</taxon>
        <taxon>Pezizomycotina</taxon>
        <taxon>Dothideomycetes</taxon>
        <taxon>Pleosporomycetidae</taxon>
        <taxon>Mytilinidiales</taxon>
        <taxon>Argynnaceae</taxon>
        <taxon>Lepidopterella</taxon>
    </lineage>
</organism>
<dbReference type="GO" id="GO:0004497">
    <property type="term" value="F:monooxygenase activity"/>
    <property type="evidence" value="ECO:0007669"/>
    <property type="project" value="UniProtKB-KW"/>
</dbReference>
<dbReference type="PANTHER" id="PTHR46206">
    <property type="entry name" value="CYTOCHROME P450"/>
    <property type="match status" value="1"/>
</dbReference>
<dbReference type="PRINTS" id="PR00465">
    <property type="entry name" value="EP450IV"/>
</dbReference>
<keyword evidence="4 8" id="KW-0479">Metal-binding</keyword>
<dbReference type="GO" id="GO:0016705">
    <property type="term" value="F:oxidoreductase activity, acting on paired donors, with incorporation or reduction of molecular oxygen"/>
    <property type="evidence" value="ECO:0007669"/>
    <property type="project" value="InterPro"/>
</dbReference>
<dbReference type="SUPFAM" id="SSF48264">
    <property type="entry name" value="Cytochrome P450"/>
    <property type="match status" value="1"/>
</dbReference>
<evidence type="ECO:0000256" key="2">
    <source>
        <dbReference type="ARBA" id="ARBA00010617"/>
    </source>
</evidence>
<dbReference type="EMBL" id="KV745737">
    <property type="protein sequence ID" value="OCK73538.1"/>
    <property type="molecule type" value="Genomic_DNA"/>
</dbReference>
<accession>A0A8E2DXP1</accession>
<dbReference type="GO" id="GO:0020037">
    <property type="term" value="F:heme binding"/>
    <property type="evidence" value="ECO:0007669"/>
    <property type="project" value="InterPro"/>
</dbReference>
<dbReference type="AlphaFoldDB" id="A0A8E2DXP1"/>
<dbReference type="CDD" id="cd11041">
    <property type="entry name" value="CYP503A1-like"/>
    <property type="match status" value="1"/>
</dbReference>
<keyword evidence="11" id="KW-1185">Reference proteome</keyword>
<gene>
    <name evidence="10" type="ORF">K432DRAFT_340176</name>
</gene>
<evidence type="ECO:0000256" key="6">
    <source>
        <dbReference type="ARBA" id="ARBA00023004"/>
    </source>
</evidence>
<sequence>MTGTGPKLVLPNRFANELSNHPDLPFTKAVVKDFFVHYPGFQPLKLGLHDDALIQETVRVKLTQSLALITEDLVDETAAAQHDLYGENYDDWTTVSVLGSVTDIVARVVSRVLLGRNLCRNPHWLKISKSYTADAFRAATQLRRIPALVRPFVFWFLPSCKVLRNSVRDAHQLIDPEVERRKRAVNEALRVDKKPPKVADAIGWMHEISVARGYDVDYVASQLMLSLAATHTTASALALALFDACDRPGVIQALRKEIIEVVGQYGWSRDKAVILKLMDSFLKETQRVQPMNATNMNRWVERDIKLSNGIVLPKDSRIMVMGEYMDPKLYPEPEKFDAARFLRMRKEQPGSENVWQYVSGSPNHMLFGLGQHACPGRFFAANVIKIAMCHMLLKYDWRLVPGEGRPPPMNSEVNSSLSYTARLQCRRRREEIHLDHI</sequence>
<dbReference type="Gene3D" id="1.10.630.10">
    <property type="entry name" value="Cytochrome P450"/>
    <property type="match status" value="1"/>
</dbReference>
<dbReference type="InterPro" id="IPR002403">
    <property type="entry name" value="Cyt_P450_E_grp-IV"/>
</dbReference>
<name>A0A8E2DXP1_9PEZI</name>
<evidence type="ECO:0000256" key="5">
    <source>
        <dbReference type="ARBA" id="ARBA00023002"/>
    </source>
</evidence>
<protein>
    <submittedName>
        <fullName evidence="10">Cytochrome P450</fullName>
    </submittedName>
</protein>
<dbReference type="PROSITE" id="PS00086">
    <property type="entry name" value="CYTOCHROME_P450"/>
    <property type="match status" value="1"/>
</dbReference>
<reference evidence="10 11" key="1">
    <citation type="journal article" date="2016" name="Nat. Commun.">
        <title>Ectomycorrhizal ecology is imprinted in the genome of the dominant symbiotic fungus Cenococcum geophilum.</title>
        <authorList>
            <consortium name="DOE Joint Genome Institute"/>
            <person name="Peter M."/>
            <person name="Kohler A."/>
            <person name="Ohm R.A."/>
            <person name="Kuo A."/>
            <person name="Krutzmann J."/>
            <person name="Morin E."/>
            <person name="Arend M."/>
            <person name="Barry K.W."/>
            <person name="Binder M."/>
            <person name="Choi C."/>
            <person name="Clum A."/>
            <person name="Copeland A."/>
            <person name="Grisel N."/>
            <person name="Haridas S."/>
            <person name="Kipfer T."/>
            <person name="LaButti K."/>
            <person name="Lindquist E."/>
            <person name="Lipzen A."/>
            <person name="Maire R."/>
            <person name="Meier B."/>
            <person name="Mihaltcheva S."/>
            <person name="Molinier V."/>
            <person name="Murat C."/>
            <person name="Poggeler S."/>
            <person name="Quandt C.A."/>
            <person name="Sperisen C."/>
            <person name="Tritt A."/>
            <person name="Tisserant E."/>
            <person name="Crous P.W."/>
            <person name="Henrissat B."/>
            <person name="Nehls U."/>
            <person name="Egli S."/>
            <person name="Spatafora J.W."/>
            <person name="Grigoriev I.V."/>
            <person name="Martin F.M."/>
        </authorList>
    </citation>
    <scope>NUCLEOTIDE SEQUENCE [LARGE SCALE GENOMIC DNA]</scope>
    <source>
        <strain evidence="10 11">CBS 459.81</strain>
    </source>
</reference>
<comment type="cofactor">
    <cofactor evidence="1 8">
        <name>heme</name>
        <dbReference type="ChEBI" id="CHEBI:30413"/>
    </cofactor>
</comment>
<evidence type="ECO:0000256" key="1">
    <source>
        <dbReference type="ARBA" id="ARBA00001971"/>
    </source>
</evidence>
<evidence type="ECO:0000256" key="8">
    <source>
        <dbReference type="PIRSR" id="PIRSR602403-1"/>
    </source>
</evidence>
<dbReference type="InterPro" id="IPR017972">
    <property type="entry name" value="Cyt_P450_CS"/>
</dbReference>
<dbReference type="Proteomes" id="UP000250266">
    <property type="component" value="Unassembled WGS sequence"/>
</dbReference>
<evidence type="ECO:0000256" key="7">
    <source>
        <dbReference type="ARBA" id="ARBA00023033"/>
    </source>
</evidence>
<keyword evidence="5 9" id="KW-0560">Oxidoreductase</keyword>
<dbReference type="GO" id="GO:0005506">
    <property type="term" value="F:iron ion binding"/>
    <property type="evidence" value="ECO:0007669"/>
    <property type="project" value="InterPro"/>
</dbReference>
<dbReference type="InterPro" id="IPR001128">
    <property type="entry name" value="Cyt_P450"/>
</dbReference>
<dbReference type="PANTHER" id="PTHR46206:SF2">
    <property type="entry name" value="CYTOCHROME P450 MONOOXYGENASE AUSG-RELATED"/>
    <property type="match status" value="1"/>
</dbReference>
<evidence type="ECO:0000256" key="4">
    <source>
        <dbReference type="ARBA" id="ARBA00022723"/>
    </source>
</evidence>
<keyword evidence="3 8" id="KW-0349">Heme</keyword>
<evidence type="ECO:0000313" key="10">
    <source>
        <dbReference type="EMBL" id="OCK73538.1"/>
    </source>
</evidence>
<dbReference type="InterPro" id="IPR036396">
    <property type="entry name" value="Cyt_P450_sf"/>
</dbReference>
<dbReference type="OrthoDB" id="1844152at2759"/>
<comment type="similarity">
    <text evidence="2 9">Belongs to the cytochrome P450 family.</text>
</comment>
<evidence type="ECO:0000256" key="3">
    <source>
        <dbReference type="ARBA" id="ARBA00022617"/>
    </source>
</evidence>
<proteinExistence type="inferred from homology"/>
<evidence type="ECO:0000256" key="9">
    <source>
        <dbReference type="RuleBase" id="RU000461"/>
    </source>
</evidence>
<feature type="binding site" description="axial binding residue" evidence="8">
    <location>
        <position position="374"/>
    </location>
    <ligand>
        <name>heme</name>
        <dbReference type="ChEBI" id="CHEBI:30413"/>
    </ligand>
    <ligandPart>
        <name>Fe</name>
        <dbReference type="ChEBI" id="CHEBI:18248"/>
    </ligandPart>
</feature>